<gene>
    <name evidence="2" type="ORF">S12H4_07967</name>
</gene>
<organism evidence="2">
    <name type="scientific">marine sediment metagenome</name>
    <dbReference type="NCBI Taxonomy" id="412755"/>
    <lineage>
        <taxon>unclassified sequences</taxon>
        <taxon>metagenomes</taxon>
        <taxon>ecological metagenomes</taxon>
    </lineage>
</organism>
<dbReference type="InterPro" id="IPR002145">
    <property type="entry name" value="CopG"/>
</dbReference>
<name>X1Q1J3_9ZZZZ</name>
<evidence type="ECO:0000259" key="1">
    <source>
        <dbReference type="Pfam" id="PF01402"/>
    </source>
</evidence>
<dbReference type="EMBL" id="BARW01003017">
    <property type="protein sequence ID" value="GAI62417.1"/>
    <property type="molecule type" value="Genomic_DNA"/>
</dbReference>
<protein>
    <recommendedName>
        <fullName evidence="1">Ribbon-helix-helix protein CopG domain-containing protein</fullName>
    </recommendedName>
</protein>
<accession>X1Q1J3</accession>
<dbReference type="GO" id="GO:0006355">
    <property type="term" value="P:regulation of DNA-templated transcription"/>
    <property type="evidence" value="ECO:0007669"/>
    <property type="project" value="InterPro"/>
</dbReference>
<dbReference type="InterPro" id="IPR013321">
    <property type="entry name" value="Arc_rbn_hlx_hlx"/>
</dbReference>
<dbReference type="AlphaFoldDB" id="X1Q1J3"/>
<dbReference type="Gene3D" id="1.10.1220.10">
    <property type="entry name" value="Met repressor-like"/>
    <property type="match status" value="1"/>
</dbReference>
<evidence type="ECO:0000313" key="2">
    <source>
        <dbReference type="EMBL" id="GAI62417.1"/>
    </source>
</evidence>
<reference evidence="2" key="1">
    <citation type="journal article" date="2014" name="Front. Microbiol.">
        <title>High frequency of phylogenetically diverse reductive dehalogenase-homologous genes in deep subseafloor sedimentary metagenomes.</title>
        <authorList>
            <person name="Kawai M."/>
            <person name="Futagami T."/>
            <person name="Toyoda A."/>
            <person name="Takaki Y."/>
            <person name="Nishi S."/>
            <person name="Hori S."/>
            <person name="Arai W."/>
            <person name="Tsubouchi T."/>
            <person name="Morono Y."/>
            <person name="Uchiyama I."/>
            <person name="Ito T."/>
            <person name="Fujiyama A."/>
            <person name="Inagaki F."/>
            <person name="Takami H."/>
        </authorList>
    </citation>
    <scope>NUCLEOTIDE SEQUENCE</scope>
    <source>
        <strain evidence="2">Expedition CK06-06</strain>
    </source>
</reference>
<proteinExistence type="predicted"/>
<feature type="domain" description="Ribbon-helix-helix protein CopG" evidence="1">
    <location>
        <begin position="7"/>
        <end position="45"/>
    </location>
</feature>
<dbReference type="Pfam" id="PF01402">
    <property type="entry name" value="RHH_1"/>
    <property type="match status" value="1"/>
</dbReference>
<comment type="caution">
    <text evidence="2">The sequence shown here is derived from an EMBL/GenBank/DDBJ whole genome shotgun (WGS) entry which is preliminary data.</text>
</comment>
<sequence length="85" mass="9490">MGKSAKVAISLPGDILEAVETERKAKGESRSQFFRRAAERLLKQERESSAVKDYVRGYREVPESADEVEAAHRVGSAVLAEEPWE</sequence>